<dbReference type="AlphaFoldDB" id="A0A918N7Q8"/>
<feature type="coiled-coil region" evidence="1">
    <location>
        <begin position="46"/>
        <end position="106"/>
    </location>
</feature>
<keyword evidence="2" id="KW-1133">Transmembrane helix</keyword>
<dbReference type="Proteomes" id="UP000626148">
    <property type="component" value="Unassembled WGS sequence"/>
</dbReference>
<feature type="transmembrane region" description="Helical" evidence="2">
    <location>
        <begin position="20"/>
        <end position="40"/>
    </location>
</feature>
<comment type="caution">
    <text evidence="3">The sequence shown here is derived from an EMBL/GenBank/DDBJ whole genome shotgun (WGS) entry which is preliminary data.</text>
</comment>
<dbReference type="RefSeq" id="WP_189607370.1">
    <property type="nucleotide sequence ID" value="NZ_BMXR01000002.1"/>
</dbReference>
<dbReference type="EMBL" id="BMXR01000002">
    <property type="protein sequence ID" value="GGX45001.1"/>
    <property type="molecule type" value="Genomic_DNA"/>
</dbReference>
<gene>
    <name evidence="3" type="ORF">GCM10007392_09760</name>
</gene>
<evidence type="ECO:0000313" key="4">
    <source>
        <dbReference type="Proteomes" id="UP000626148"/>
    </source>
</evidence>
<proteinExistence type="predicted"/>
<protein>
    <recommendedName>
        <fullName evidence="5">MSHA biogenesis protein MshJ</fullName>
    </recommendedName>
</protein>
<keyword evidence="2" id="KW-0472">Membrane</keyword>
<name>A0A918N7Q8_9GAMM</name>
<keyword evidence="4" id="KW-1185">Reference proteome</keyword>
<keyword evidence="1" id="KW-0175">Coiled coil</keyword>
<evidence type="ECO:0000256" key="1">
    <source>
        <dbReference type="SAM" id="Coils"/>
    </source>
</evidence>
<evidence type="ECO:0000256" key="2">
    <source>
        <dbReference type="SAM" id="Phobius"/>
    </source>
</evidence>
<keyword evidence="2" id="KW-0812">Transmembrane</keyword>
<evidence type="ECO:0000313" key="3">
    <source>
        <dbReference type="EMBL" id="GGX45001.1"/>
    </source>
</evidence>
<accession>A0A918N7Q8</accession>
<organism evidence="3 4">
    <name type="scientific">Saccharospirillum salsuginis</name>
    <dbReference type="NCBI Taxonomy" id="418750"/>
    <lineage>
        <taxon>Bacteria</taxon>
        <taxon>Pseudomonadati</taxon>
        <taxon>Pseudomonadota</taxon>
        <taxon>Gammaproteobacteria</taxon>
        <taxon>Oceanospirillales</taxon>
        <taxon>Saccharospirillaceae</taxon>
        <taxon>Saccharospirillum</taxon>
    </lineage>
</organism>
<evidence type="ECO:0008006" key="5">
    <source>
        <dbReference type="Google" id="ProtNLM"/>
    </source>
</evidence>
<sequence length="213" mass="24709">MALTFRLRLLLDRFQPRERLLILITLMLVLGFAAYGAVWVTGLTQHDRLRDRIETLRNEFTANQNALLSLQEAQNNPRARSLSERNEALREELSTLEDRINRVTDVLIPPNRMANLLRELLVDNDLTLVRLGVQPASEIQTGDGDSGVVLYRHRLELDLQGSFPALIGYLEAIEDKPWQLFWDEISIETDNYPQLRIRLRVHTLSDKKEWLNV</sequence>
<reference evidence="3" key="1">
    <citation type="journal article" date="2014" name="Int. J. Syst. Evol. Microbiol.">
        <title>Complete genome sequence of Corynebacterium casei LMG S-19264T (=DSM 44701T), isolated from a smear-ripened cheese.</title>
        <authorList>
            <consortium name="US DOE Joint Genome Institute (JGI-PGF)"/>
            <person name="Walter F."/>
            <person name="Albersmeier A."/>
            <person name="Kalinowski J."/>
            <person name="Ruckert C."/>
        </authorList>
    </citation>
    <scope>NUCLEOTIDE SEQUENCE</scope>
    <source>
        <strain evidence="3">KCTC 22169</strain>
    </source>
</reference>
<reference evidence="3" key="2">
    <citation type="submission" date="2020-09" db="EMBL/GenBank/DDBJ databases">
        <authorList>
            <person name="Sun Q."/>
            <person name="Kim S."/>
        </authorList>
    </citation>
    <scope>NUCLEOTIDE SEQUENCE</scope>
    <source>
        <strain evidence="3">KCTC 22169</strain>
    </source>
</reference>